<feature type="domain" description="Glycosyltransferase subfamily 4-like N-terminal" evidence="2">
    <location>
        <begin position="31"/>
        <end position="166"/>
    </location>
</feature>
<dbReference type="AlphaFoldDB" id="A0A8J6IYM1"/>
<sequence>MAVDMTAPAGRRILFTASTWSHLANFHRPYLRALADRGYLVDGACGGAPAELSELARAIPLPLEKKMTSPKNLAAAAQLRRLLASGEYDLVSCHTALAAFFTRLAVEGLPKSRRPRVVCIAHGYLFDRNTSAAKTALLAGAEKFTAPVTDLVLTMNRWDFAYASTHRLGRRVANIPGMGVDFSSLDRADPRAGLALREELGFGPERFLLVYGAEFSRRKSQEVLLRALALLPQRAVLLLPGQGELLPRCQALARELGVADRVVFPGHVNMAPWYAAANAVVPSSRSEGLPFNLMEAMHCGLPAVASDVKGHQDLICHGKSGLLYPYGDAAACARQIQTLMDDPRLAQDLGRAGRQAIEPFRLDTVLPQVMEEYDRLLAAAAVAV</sequence>
<dbReference type="InterPro" id="IPR050194">
    <property type="entry name" value="Glycosyltransferase_grp1"/>
</dbReference>
<dbReference type="PANTHER" id="PTHR45947">
    <property type="entry name" value="SULFOQUINOVOSYL TRANSFERASE SQD2"/>
    <property type="match status" value="1"/>
</dbReference>
<evidence type="ECO:0000259" key="2">
    <source>
        <dbReference type="Pfam" id="PF13579"/>
    </source>
</evidence>
<dbReference type="PANTHER" id="PTHR45947:SF3">
    <property type="entry name" value="SULFOQUINOVOSYL TRANSFERASE SQD2"/>
    <property type="match status" value="1"/>
</dbReference>
<dbReference type="InterPro" id="IPR028098">
    <property type="entry name" value="Glyco_trans_4-like_N"/>
</dbReference>
<protein>
    <submittedName>
        <fullName evidence="3">Glycosyltransferase</fullName>
    </submittedName>
</protein>
<feature type="domain" description="Glycosyl transferase family 1" evidence="1">
    <location>
        <begin position="197"/>
        <end position="355"/>
    </location>
</feature>
<dbReference type="InterPro" id="IPR001296">
    <property type="entry name" value="Glyco_trans_1"/>
</dbReference>
<dbReference type="GO" id="GO:0016758">
    <property type="term" value="F:hexosyltransferase activity"/>
    <property type="evidence" value="ECO:0007669"/>
    <property type="project" value="TreeGrafter"/>
</dbReference>
<reference evidence="3" key="1">
    <citation type="submission" date="2020-08" db="EMBL/GenBank/DDBJ databases">
        <title>Genome public.</title>
        <authorList>
            <person name="Liu C."/>
            <person name="Sun Q."/>
        </authorList>
    </citation>
    <scope>NUCLEOTIDE SEQUENCE</scope>
    <source>
        <strain evidence="3">BX5</strain>
    </source>
</reference>
<name>A0A8J6IYM1_9FIRM</name>
<dbReference type="SUPFAM" id="SSF53756">
    <property type="entry name" value="UDP-Glycosyltransferase/glycogen phosphorylase"/>
    <property type="match status" value="1"/>
</dbReference>
<evidence type="ECO:0000259" key="1">
    <source>
        <dbReference type="Pfam" id="PF00534"/>
    </source>
</evidence>
<evidence type="ECO:0000313" key="4">
    <source>
        <dbReference type="Proteomes" id="UP000602260"/>
    </source>
</evidence>
<dbReference type="EMBL" id="JACOPN010000002">
    <property type="protein sequence ID" value="MBC5716308.1"/>
    <property type="molecule type" value="Genomic_DNA"/>
</dbReference>
<dbReference type="Gene3D" id="3.40.50.2000">
    <property type="entry name" value="Glycogen Phosphorylase B"/>
    <property type="match status" value="2"/>
</dbReference>
<comment type="caution">
    <text evidence="3">The sequence shown here is derived from an EMBL/GenBank/DDBJ whole genome shotgun (WGS) entry which is preliminary data.</text>
</comment>
<dbReference type="Pfam" id="PF00534">
    <property type="entry name" value="Glycos_transf_1"/>
    <property type="match status" value="1"/>
</dbReference>
<dbReference type="Proteomes" id="UP000602260">
    <property type="component" value="Unassembled WGS sequence"/>
</dbReference>
<evidence type="ECO:0000313" key="3">
    <source>
        <dbReference type="EMBL" id="MBC5716308.1"/>
    </source>
</evidence>
<keyword evidence="4" id="KW-1185">Reference proteome</keyword>
<organism evidence="3 4">
    <name type="scientific">Flintibacter faecis</name>
    <dbReference type="NCBI Taxonomy" id="2763047"/>
    <lineage>
        <taxon>Bacteria</taxon>
        <taxon>Bacillati</taxon>
        <taxon>Bacillota</taxon>
        <taxon>Clostridia</taxon>
        <taxon>Eubacteriales</taxon>
        <taxon>Flintibacter</taxon>
    </lineage>
</organism>
<dbReference type="RefSeq" id="WP_186877789.1">
    <property type="nucleotide sequence ID" value="NZ_JACOPN010000002.1"/>
</dbReference>
<accession>A0A8J6IYM1</accession>
<dbReference type="Pfam" id="PF13579">
    <property type="entry name" value="Glyco_trans_4_4"/>
    <property type="match status" value="1"/>
</dbReference>
<gene>
    <name evidence="3" type="ORF">H8S55_03050</name>
</gene>
<proteinExistence type="predicted"/>